<evidence type="ECO:0000256" key="2">
    <source>
        <dbReference type="SAM" id="MobiDB-lite"/>
    </source>
</evidence>
<feature type="transmembrane region" description="Helical" evidence="3">
    <location>
        <begin position="94"/>
        <end position="115"/>
    </location>
</feature>
<dbReference type="Gene3D" id="1.10.287.1490">
    <property type="match status" value="1"/>
</dbReference>
<keyword evidence="3" id="KW-0812">Transmembrane</keyword>
<dbReference type="EMBL" id="JAPTGG010000013">
    <property type="protein sequence ID" value="MCZ0866541.1"/>
    <property type="molecule type" value="Genomic_DNA"/>
</dbReference>
<feature type="compositionally biased region" description="Basic and acidic residues" evidence="2">
    <location>
        <begin position="54"/>
        <end position="76"/>
    </location>
</feature>
<keyword evidence="3" id="KW-0472">Membrane</keyword>
<evidence type="ECO:0000256" key="1">
    <source>
        <dbReference type="SAM" id="Coils"/>
    </source>
</evidence>
<reference evidence="4 5" key="1">
    <citation type="submission" date="2022-12" db="EMBL/GenBank/DDBJ databases">
        <title>Dasania phycosphaerae sp. nov., isolated from particulate material of the south coast of Korea.</title>
        <authorList>
            <person name="Jiang Y."/>
        </authorList>
    </citation>
    <scope>NUCLEOTIDE SEQUENCE [LARGE SCALE GENOMIC DNA]</scope>
    <source>
        <strain evidence="4 5">GY-19</strain>
    </source>
</reference>
<evidence type="ECO:0000313" key="5">
    <source>
        <dbReference type="Proteomes" id="UP001069090"/>
    </source>
</evidence>
<comment type="caution">
    <text evidence="4">The sequence shown here is derived from an EMBL/GenBank/DDBJ whole genome shotgun (WGS) entry which is preliminary data.</text>
</comment>
<gene>
    <name evidence="4" type="ORF">O0V09_15115</name>
</gene>
<feature type="coiled-coil region" evidence="1">
    <location>
        <begin position="166"/>
        <end position="228"/>
    </location>
</feature>
<dbReference type="RefSeq" id="WP_268905213.1">
    <property type="nucleotide sequence ID" value="NZ_JAPTGG010000013.1"/>
</dbReference>
<organism evidence="4 5">
    <name type="scientific">Dasania phycosphaerae</name>
    <dbReference type="NCBI Taxonomy" id="2950436"/>
    <lineage>
        <taxon>Bacteria</taxon>
        <taxon>Pseudomonadati</taxon>
        <taxon>Pseudomonadota</taxon>
        <taxon>Gammaproteobacteria</taxon>
        <taxon>Cellvibrionales</taxon>
        <taxon>Spongiibacteraceae</taxon>
        <taxon>Dasania</taxon>
    </lineage>
</organism>
<feature type="compositionally biased region" description="Polar residues" evidence="2">
    <location>
        <begin position="1"/>
        <end position="11"/>
    </location>
</feature>
<evidence type="ECO:0000256" key="3">
    <source>
        <dbReference type="SAM" id="Phobius"/>
    </source>
</evidence>
<protein>
    <submittedName>
        <fullName evidence="4">Uncharacterized protein</fullName>
    </submittedName>
</protein>
<name>A0A9J6RR61_9GAMM</name>
<dbReference type="Proteomes" id="UP001069090">
    <property type="component" value="Unassembled WGS sequence"/>
</dbReference>
<feature type="region of interest" description="Disordered" evidence="2">
    <location>
        <begin position="1"/>
        <end position="85"/>
    </location>
</feature>
<evidence type="ECO:0000313" key="4">
    <source>
        <dbReference type="EMBL" id="MCZ0866541.1"/>
    </source>
</evidence>
<dbReference type="AlphaFoldDB" id="A0A9J6RR61"/>
<accession>A0A9J6RR61</accession>
<dbReference type="SUPFAM" id="SSF58100">
    <property type="entry name" value="Bacterial hemolysins"/>
    <property type="match status" value="1"/>
</dbReference>
<keyword evidence="1" id="KW-0175">Coiled coil</keyword>
<keyword evidence="5" id="KW-1185">Reference proteome</keyword>
<proteinExistence type="predicted"/>
<sequence>MSKSKLGQSLMRTIDGGKSKDESLSDMPVDDAFDQAEMKGSVSELNASDADSFSAKEPRIGEVEEIHSSGEQEKPLNAKPKKVKAPMQKKPGSFIGVIALFVSVGAAGIAGYSVINQKAGQAAAMNSMESLDSAIGTLNTRTDELTAELAGTQKGVQSNSDSLVGVDGIRKNIQELQATISAVRGELNAFKGSLEANSASIDSHQKQIDELSDQIKKLNARAASAPKKVVQKAPVKKVNTDPSLIEGAYVASIDLWGTQPYVMLREENGSWVPLTMGDYYKGWRLEGAIGSEAVFQNGSKTKRLTIKE</sequence>
<keyword evidence="3" id="KW-1133">Transmembrane helix</keyword>